<dbReference type="GO" id="GO:0004826">
    <property type="term" value="F:phenylalanine-tRNA ligase activity"/>
    <property type="evidence" value="ECO:0007669"/>
    <property type="project" value="InterPro"/>
</dbReference>
<dbReference type="InterPro" id="IPR020825">
    <property type="entry name" value="Phe-tRNA_synthase-like_B3/B4"/>
</dbReference>
<dbReference type="EMBL" id="LGCI01000006">
    <property type="protein sequence ID" value="KOY82290.1"/>
    <property type="molecule type" value="Genomic_DNA"/>
</dbReference>
<dbReference type="PANTHER" id="PTHR39209:SF2">
    <property type="entry name" value="CYTOPLASMIC PROTEIN"/>
    <property type="match status" value="1"/>
</dbReference>
<organism evidence="2 3">
    <name type="scientific">Lysinibacillus macroides</name>
    <dbReference type="NCBI Taxonomy" id="33935"/>
    <lineage>
        <taxon>Bacteria</taxon>
        <taxon>Bacillati</taxon>
        <taxon>Bacillota</taxon>
        <taxon>Bacilli</taxon>
        <taxon>Bacillales</taxon>
        <taxon>Bacillaceae</taxon>
        <taxon>Lysinibacillus</taxon>
    </lineage>
</organism>
<name>A0A0M9DKJ2_9BACI</name>
<dbReference type="RefSeq" id="WP_053995192.1">
    <property type="nucleotide sequence ID" value="NZ_CP065643.1"/>
</dbReference>
<proteinExistence type="predicted"/>
<keyword evidence="3" id="KW-1185">Reference proteome</keyword>
<keyword evidence="2" id="KW-0436">Ligase</keyword>
<protein>
    <submittedName>
        <fullName evidence="2">tRNA synthetase subunit beta</fullName>
    </submittedName>
</protein>
<evidence type="ECO:0000313" key="3">
    <source>
        <dbReference type="Proteomes" id="UP000037977"/>
    </source>
</evidence>
<dbReference type="PATRIC" id="fig|33935.3.peg.4265"/>
<gene>
    <name evidence="2" type="ORF">ADM90_11710</name>
</gene>
<dbReference type="Proteomes" id="UP000037977">
    <property type="component" value="Unassembled WGS sequence"/>
</dbReference>
<dbReference type="GO" id="GO:0003723">
    <property type="term" value="F:RNA binding"/>
    <property type="evidence" value="ECO:0007669"/>
    <property type="project" value="InterPro"/>
</dbReference>
<feature type="domain" description="B3/B4 tRNA-binding" evidence="1">
    <location>
        <begin position="62"/>
        <end position="212"/>
    </location>
</feature>
<dbReference type="PANTHER" id="PTHR39209">
    <property type="match status" value="1"/>
</dbReference>
<dbReference type="SUPFAM" id="SSF56037">
    <property type="entry name" value="PheT/TilS domain"/>
    <property type="match status" value="1"/>
</dbReference>
<dbReference type="SMART" id="SM00873">
    <property type="entry name" value="B3_4"/>
    <property type="match status" value="1"/>
</dbReference>
<dbReference type="AlphaFoldDB" id="A0A0M9DKJ2"/>
<dbReference type="InterPro" id="IPR005146">
    <property type="entry name" value="B3/B4_tRNA-bd"/>
</dbReference>
<dbReference type="STRING" id="33935.ADM90_11710"/>
<reference evidence="2 3" key="1">
    <citation type="submission" date="2015-07" db="EMBL/GenBank/DDBJ databases">
        <title>Genome sequencing project for genomic taxonomy and phylogenomics of Bacillus-like bacteria.</title>
        <authorList>
            <person name="Liu B."/>
            <person name="Wang J."/>
            <person name="Zhu Y."/>
            <person name="Liu G."/>
            <person name="Chen Q."/>
            <person name="Chen Z."/>
            <person name="Che J."/>
            <person name="Ge C."/>
            <person name="Shi H."/>
            <person name="Pan Z."/>
            <person name="Liu X."/>
        </authorList>
    </citation>
    <scope>NUCLEOTIDE SEQUENCE [LARGE SCALE GENOMIC DNA]</scope>
    <source>
        <strain evidence="2 3">DSM 54</strain>
    </source>
</reference>
<accession>A0A0M9DKJ2</accession>
<dbReference type="OrthoDB" id="9789812at2"/>
<sequence>MKISINQSLLTKHPELKIGIIHYTKIVVAESPQMIKGRMQLYQENLFIEMQDQPVTQREGIAEWRQLWKKFGADPNRYRHSAESLMRRVSKQNYLTPFHSGVDLNNFFSLQYEIPIGLYDIAQLKGNVEIALGDEEVGYEGLNSRFNSLKNILYSHDEIGAFGSPFVDSKRTAVSEDTTEALHIFYLRPSLSVEAAHELLAAAGKMFHQIHGGDYQIALLSNDAPSTTLEKDVFS</sequence>
<keyword evidence="2" id="KW-0030">Aminoacyl-tRNA synthetase</keyword>
<dbReference type="Gene3D" id="3.50.40.10">
    <property type="entry name" value="Phenylalanyl-trna Synthetase, Chain B, domain 3"/>
    <property type="match status" value="1"/>
</dbReference>
<comment type="caution">
    <text evidence="2">The sequence shown here is derived from an EMBL/GenBank/DDBJ whole genome shotgun (WGS) entry which is preliminary data.</text>
</comment>
<evidence type="ECO:0000313" key="2">
    <source>
        <dbReference type="EMBL" id="KOY82290.1"/>
    </source>
</evidence>
<evidence type="ECO:0000259" key="1">
    <source>
        <dbReference type="SMART" id="SM00873"/>
    </source>
</evidence>
<dbReference type="Pfam" id="PF03483">
    <property type="entry name" value="B3_4"/>
    <property type="match status" value="1"/>
</dbReference>